<gene>
    <name evidence="2" type="ORF">PSON_ATCC_30995.1.T2590008</name>
</gene>
<feature type="transmembrane region" description="Helical" evidence="1">
    <location>
        <begin position="36"/>
        <end position="56"/>
    </location>
</feature>
<evidence type="ECO:0008006" key="4">
    <source>
        <dbReference type="Google" id="ProtNLM"/>
    </source>
</evidence>
<dbReference type="Proteomes" id="UP000692954">
    <property type="component" value="Unassembled WGS sequence"/>
</dbReference>
<comment type="caution">
    <text evidence="2">The sequence shown here is derived from an EMBL/GenBank/DDBJ whole genome shotgun (WGS) entry which is preliminary data.</text>
</comment>
<protein>
    <recommendedName>
        <fullName evidence="4">Transmembrane protein</fullName>
    </recommendedName>
</protein>
<sequence length="68" mass="8177">MMVINNLLKKFQQKVEQFFLIINIKITLLQIKNLSCCYRLMVSINLIVFLFIQIILPQKIFNIVRLQH</sequence>
<organism evidence="2 3">
    <name type="scientific">Paramecium sonneborni</name>
    <dbReference type="NCBI Taxonomy" id="65129"/>
    <lineage>
        <taxon>Eukaryota</taxon>
        <taxon>Sar</taxon>
        <taxon>Alveolata</taxon>
        <taxon>Ciliophora</taxon>
        <taxon>Intramacronucleata</taxon>
        <taxon>Oligohymenophorea</taxon>
        <taxon>Peniculida</taxon>
        <taxon>Parameciidae</taxon>
        <taxon>Paramecium</taxon>
    </lineage>
</organism>
<evidence type="ECO:0000313" key="3">
    <source>
        <dbReference type="Proteomes" id="UP000692954"/>
    </source>
</evidence>
<keyword evidence="1" id="KW-1133">Transmembrane helix</keyword>
<evidence type="ECO:0000313" key="2">
    <source>
        <dbReference type="EMBL" id="CAD8130054.1"/>
    </source>
</evidence>
<keyword evidence="1" id="KW-0812">Transmembrane</keyword>
<accession>A0A8S1RUA7</accession>
<keyword evidence="3" id="KW-1185">Reference proteome</keyword>
<reference evidence="2" key="1">
    <citation type="submission" date="2021-01" db="EMBL/GenBank/DDBJ databases">
        <authorList>
            <consortium name="Genoscope - CEA"/>
            <person name="William W."/>
        </authorList>
    </citation>
    <scope>NUCLEOTIDE SEQUENCE</scope>
</reference>
<dbReference type="EMBL" id="CAJJDN010000259">
    <property type="protein sequence ID" value="CAD8130054.1"/>
    <property type="molecule type" value="Genomic_DNA"/>
</dbReference>
<keyword evidence="1" id="KW-0472">Membrane</keyword>
<dbReference type="AlphaFoldDB" id="A0A8S1RUA7"/>
<name>A0A8S1RUA7_9CILI</name>
<proteinExistence type="predicted"/>
<evidence type="ECO:0000256" key="1">
    <source>
        <dbReference type="SAM" id="Phobius"/>
    </source>
</evidence>